<gene>
    <name evidence="2" type="ORF">D7X96_09820</name>
</gene>
<reference evidence="3" key="1">
    <citation type="submission" date="2018-09" db="EMBL/GenBank/DDBJ databases">
        <authorList>
            <person name="Livingstone P.G."/>
            <person name="Whitworth D.E."/>
        </authorList>
    </citation>
    <scope>NUCLEOTIDE SEQUENCE [LARGE SCALE GENOMIC DNA]</scope>
    <source>
        <strain evidence="3">AB047A</strain>
    </source>
</reference>
<evidence type="ECO:0000313" key="3">
    <source>
        <dbReference type="Proteomes" id="UP000282656"/>
    </source>
</evidence>
<name>A0A3A8QSW3_9BACT</name>
<proteinExistence type="predicted"/>
<keyword evidence="3" id="KW-1185">Reference proteome</keyword>
<protein>
    <submittedName>
        <fullName evidence="2">Zinc ribbon domain-containing protein</fullName>
    </submittedName>
</protein>
<accession>A0A3A8QSW3</accession>
<dbReference type="NCBIfam" id="TIGR02605">
    <property type="entry name" value="CxxC_CxxC_SSSS"/>
    <property type="match status" value="1"/>
</dbReference>
<comment type="caution">
    <text evidence="2">The sequence shown here is derived from an EMBL/GenBank/DDBJ whole genome shotgun (WGS) entry which is preliminary data.</text>
</comment>
<dbReference type="SMART" id="SM00834">
    <property type="entry name" value="CxxC_CXXC_SSSS"/>
    <property type="match status" value="1"/>
</dbReference>
<evidence type="ECO:0000259" key="1">
    <source>
        <dbReference type="SMART" id="SM00834"/>
    </source>
</evidence>
<feature type="domain" description="Putative regulatory protein FmdB zinc ribbon" evidence="1">
    <location>
        <begin position="1"/>
        <end position="45"/>
    </location>
</feature>
<dbReference type="EMBL" id="RAWM01000019">
    <property type="protein sequence ID" value="RKH70951.1"/>
    <property type="molecule type" value="Genomic_DNA"/>
</dbReference>
<dbReference type="Pfam" id="PF09723">
    <property type="entry name" value="Zn_ribbon_8"/>
    <property type="match status" value="1"/>
</dbReference>
<dbReference type="OrthoDB" id="9813321at2"/>
<organism evidence="2 3">
    <name type="scientific">Corallococcus interemptor</name>
    <dbReference type="NCBI Taxonomy" id="2316720"/>
    <lineage>
        <taxon>Bacteria</taxon>
        <taxon>Pseudomonadati</taxon>
        <taxon>Myxococcota</taxon>
        <taxon>Myxococcia</taxon>
        <taxon>Myxococcales</taxon>
        <taxon>Cystobacterineae</taxon>
        <taxon>Myxococcaceae</taxon>
        <taxon>Corallococcus</taxon>
    </lineage>
</organism>
<dbReference type="InterPro" id="IPR013429">
    <property type="entry name" value="Regulatory_FmdB_Zinc_ribbon"/>
</dbReference>
<evidence type="ECO:0000313" key="2">
    <source>
        <dbReference type="EMBL" id="RKH70951.1"/>
    </source>
</evidence>
<sequence>MPIYEFFCRKCQEPFTALMTIQEHDKQAPECPRCHDTKEVEKRISPAHAVTTRKSLTY</sequence>
<dbReference type="AlphaFoldDB" id="A0A3A8QSW3"/>
<dbReference type="Proteomes" id="UP000282656">
    <property type="component" value="Unassembled WGS sequence"/>
</dbReference>